<dbReference type="AlphaFoldDB" id="A0AAW0F4M4"/>
<feature type="region of interest" description="Disordered" evidence="1">
    <location>
        <begin position="250"/>
        <end position="279"/>
    </location>
</feature>
<dbReference type="Proteomes" id="UP001430356">
    <property type="component" value="Unassembled WGS sequence"/>
</dbReference>
<feature type="region of interest" description="Disordered" evidence="1">
    <location>
        <begin position="196"/>
        <end position="238"/>
    </location>
</feature>
<organism evidence="2 3">
    <name type="scientific">Novymonas esmeraldas</name>
    <dbReference type="NCBI Taxonomy" id="1808958"/>
    <lineage>
        <taxon>Eukaryota</taxon>
        <taxon>Discoba</taxon>
        <taxon>Euglenozoa</taxon>
        <taxon>Kinetoplastea</taxon>
        <taxon>Metakinetoplastina</taxon>
        <taxon>Trypanosomatida</taxon>
        <taxon>Trypanosomatidae</taxon>
        <taxon>Novymonas</taxon>
    </lineage>
</organism>
<gene>
    <name evidence="2" type="ORF">NESM_000092200</name>
</gene>
<feature type="compositionally biased region" description="Basic and acidic residues" evidence="1">
    <location>
        <begin position="1"/>
        <end position="16"/>
    </location>
</feature>
<sequence>MSSADIEAHSQEEHEASVPLEENGAAEESPVAAVAPEEPANGDAAAEGEHEGAAADEDLSDPRIFKMAAREVDECYMSVIRGLSAFGREDEDVCRNAVDICKDIIAMEQSLFSELPSYVAQYISSQRGGTDAYNKTIAAHETIPTADGPPRDWEERRAYVDPGVPLMLPYDAERFKAEQKGQTPAEGTYHNLFFGDGSQVSFPAPDDNKRKQLQDEQKKHPHLPYHGPYKFEPQQKKTMRVAADFVPSCAEVDNPRAAPPKRPATKAKAKKAKKSAAAQ</sequence>
<feature type="compositionally biased region" description="Basic residues" evidence="1">
    <location>
        <begin position="263"/>
        <end position="279"/>
    </location>
</feature>
<dbReference type="EMBL" id="JAECZO010000005">
    <property type="protein sequence ID" value="KAK7200381.1"/>
    <property type="molecule type" value="Genomic_DNA"/>
</dbReference>
<comment type="caution">
    <text evidence="2">The sequence shown here is derived from an EMBL/GenBank/DDBJ whole genome shotgun (WGS) entry which is preliminary data.</text>
</comment>
<feature type="compositionally biased region" description="Basic and acidic residues" evidence="1">
    <location>
        <begin position="206"/>
        <end position="218"/>
    </location>
</feature>
<proteinExistence type="predicted"/>
<protein>
    <submittedName>
        <fullName evidence="2">Uncharacterized protein</fullName>
    </submittedName>
</protein>
<reference evidence="2 3" key="1">
    <citation type="journal article" date="2021" name="MBio">
        <title>A New Model Trypanosomatid, Novymonas esmeraldas: Genomic Perception of Its 'Candidatus Pandoraea novymonadis' Endosymbiont.</title>
        <authorList>
            <person name="Zakharova A."/>
            <person name="Saura A."/>
            <person name="Butenko A."/>
            <person name="Podesvova L."/>
            <person name="Warmusova S."/>
            <person name="Kostygov A.Y."/>
            <person name="Nenarokova A."/>
            <person name="Lukes J."/>
            <person name="Opperdoes F.R."/>
            <person name="Yurchenko V."/>
        </authorList>
    </citation>
    <scope>NUCLEOTIDE SEQUENCE [LARGE SCALE GENOMIC DNA]</scope>
    <source>
        <strain evidence="2 3">E262AT.01</strain>
    </source>
</reference>
<evidence type="ECO:0000256" key="1">
    <source>
        <dbReference type="SAM" id="MobiDB-lite"/>
    </source>
</evidence>
<feature type="compositionally biased region" description="Low complexity" evidence="1">
    <location>
        <begin position="26"/>
        <end position="45"/>
    </location>
</feature>
<evidence type="ECO:0000313" key="3">
    <source>
        <dbReference type="Proteomes" id="UP001430356"/>
    </source>
</evidence>
<name>A0AAW0F4M4_9TRYP</name>
<accession>A0AAW0F4M4</accession>
<keyword evidence="3" id="KW-1185">Reference proteome</keyword>
<evidence type="ECO:0000313" key="2">
    <source>
        <dbReference type="EMBL" id="KAK7200381.1"/>
    </source>
</evidence>
<feature type="region of interest" description="Disordered" evidence="1">
    <location>
        <begin position="1"/>
        <end position="59"/>
    </location>
</feature>